<dbReference type="SUPFAM" id="SSF52172">
    <property type="entry name" value="CheY-like"/>
    <property type="match status" value="1"/>
</dbReference>
<accession>A0A0H2S5F4</accession>
<dbReference type="Gene3D" id="3.40.50.2300">
    <property type="match status" value="1"/>
</dbReference>
<feature type="modified residue" description="4-aspartylphosphate" evidence="3">
    <location>
        <position position="178"/>
    </location>
</feature>
<name>A0A0H2S5F4_9AGAM</name>
<dbReference type="InterPro" id="IPR011006">
    <property type="entry name" value="CheY-like_superfamily"/>
</dbReference>
<dbReference type="InterPro" id="IPR001789">
    <property type="entry name" value="Sig_transdc_resp-reg_receiver"/>
</dbReference>
<gene>
    <name evidence="6" type="ORF">SCHPADRAFT_829954</name>
</gene>
<proteinExistence type="predicted"/>
<dbReference type="SMART" id="SM00448">
    <property type="entry name" value="REC"/>
    <property type="match status" value="1"/>
</dbReference>
<evidence type="ECO:0000313" key="6">
    <source>
        <dbReference type="EMBL" id="KLO12161.1"/>
    </source>
</evidence>
<reference evidence="6 7" key="1">
    <citation type="submission" date="2015-04" db="EMBL/GenBank/DDBJ databases">
        <title>Complete genome sequence of Schizopora paradoxa KUC8140, a cosmopolitan wood degrader in East Asia.</title>
        <authorList>
            <consortium name="DOE Joint Genome Institute"/>
            <person name="Min B."/>
            <person name="Park H."/>
            <person name="Jang Y."/>
            <person name="Kim J.-J."/>
            <person name="Kim K.H."/>
            <person name="Pangilinan J."/>
            <person name="Lipzen A."/>
            <person name="Riley R."/>
            <person name="Grigoriev I.V."/>
            <person name="Spatafora J.W."/>
            <person name="Choi I.-G."/>
        </authorList>
    </citation>
    <scope>NUCLEOTIDE SEQUENCE [LARGE SCALE GENOMIC DNA]</scope>
    <source>
        <strain evidence="6 7">KUC8140</strain>
    </source>
</reference>
<keyword evidence="2" id="KW-0902">Two-component regulatory system</keyword>
<evidence type="ECO:0000259" key="5">
    <source>
        <dbReference type="PROSITE" id="PS50110"/>
    </source>
</evidence>
<dbReference type="OrthoDB" id="60033at2759"/>
<feature type="region of interest" description="Disordered" evidence="4">
    <location>
        <begin position="12"/>
        <end position="40"/>
    </location>
</feature>
<keyword evidence="7" id="KW-1185">Reference proteome</keyword>
<dbReference type="Pfam" id="PF00072">
    <property type="entry name" value="Response_reg"/>
    <property type="match status" value="1"/>
</dbReference>
<feature type="domain" description="Response regulatory" evidence="5">
    <location>
        <begin position="119"/>
        <end position="243"/>
    </location>
</feature>
<dbReference type="CDD" id="cd17546">
    <property type="entry name" value="REC_hyHK_CKI1_RcsC-like"/>
    <property type="match status" value="1"/>
</dbReference>
<protein>
    <submittedName>
        <fullName evidence="6">CheY-like protein</fullName>
    </submittedName>
</protein>
<dbReference type="PANTHER" id="PTHR45339">
    <property type="entry name" value="HYBRID SIGNAL TRANSDUCTION HISTIDINE KINASE J"/>
    <property type="match status" value="1"/>
</dbReference>
<organism evidence="6 7">
    <name type="scientific">Schizopora paradoxa</name>
    <dbReference type="NCBI Taxonomy" id="27342"/>
    <lineage>
        <taxon>Eukaryota</taxon>
        <taxon>Fungi</taxon>
        <taxon>Dikarya</taxon>
        <taxon>Basidiomycota</taxon>
        <taxon>Agaricomycotina</taxon>
        <taxon>Agaricomycetes</taxon>
        <taxon>Hymenochaetales</taxon>
        <taxon>Schizoporaceae</taxon>
        <taxon>Schizopora</taxon>
    </lineage>
</organism>
<dbReference type="AlphaFoldDB" id="A0A0H2S5F4"/>
<dbReference type="Proteomes" id="UP000053477">
    <property type="component" value="Unassembled WGS sequence"/>
</dbReference>
<dbReference type="GO" id="GO:0000160">
    <property type="term" value="P:phosphorelay signal transduction system"/>
    <property type="evidence" value="ECO:0007669"/>
    <property type="project" value="UniProtKB-KW"/>
</dbReference>
<evidence type="ECO:0000256" key="3">
    <source>
        <dbReference type="PROSITE-ProRule" id="PRU00169"/>
    </source>
</evidence>
<keyword evidence="1 3" id="KW-0597">Phosphoprotein</keyword>
<dbReference type="PROSITE" id="PS50110">
    <property type="entry name" value="RESPONSE_REGULATORY"/>
    <property type="match status" value="1"/>
</dbReference>
<evidence type="ECO:0000256" key="4">
    <source>
        <dbReference type="SAM" id="MobiDB-lite"/>
    </source>
</evidence>
<evidence type="ECO:0000256" key="1">
    <source>
        <dbReference type="ARBA" id="ARBA00022553"/>
    </source>
</evidence>
<evidence type="ECO:0000256" key="2">
    <source>
        <dbReference type="ARBA" id="ARBA00023012"/>
    </source>
</evidence>
<dbReference type="InParanoid" id="A0A0H2S5F4"/>
<dbReference type="PANTHER" id="PTHR45339:SF1">
    <property type="entry name" value="HYBRID SIGNAL TRANSDUCTION HISTIDINE KINASE J"/>
    <property type="match status" value="1"/>
</dbReference>
<dbReference type="STRING" id="27342.A0A0H2S5F4"/>
<sequence length="252" mass="27640">MIVRNITCDRDSNRKYRKRSRSLDDGHLLPEQGTKAAAHTALPGRSFADKAGGRQTRRPAFVWRGTSDVSGILKRWRTSATLPPSSTTLGFSLPQPSFSNTPAFSRKATSTMELGKGLHVLVVDDDILTRKLMERSLARMGCAVDTAENGQVALEMIASADQARSNWTSGRYDIVFLDNQMPVMSGLDAVSTLRSFRRGDLVIGVTGNALLSDRQEFLSAGADHVLTKPVFEGNLVEVMRVAQERRVQMASS</sequence>
<dbReference type="EMBL" id="KQ085983">
    <property type="protein sequence ID" value="KLO12161.1"/>
    <property type="molecule type" value="Genomic_DNA"/>
</dbReference>
<evidence type="ECO:0000313" key="7">
    <source>
        <dbReference type="Proteomes" id="UP000053477"/>
    </source>
</evidence>